<dbReference type="SFLD" id="SFLDS00003">
    <property type="entry name" value="Haloacid_Dehalogenase"/>
    <property type="match status" value="1"/>
</dbReference>
<dbReference type="InterPro" id="IPR036412">
    <property type="entry name" value="HAD-like_sf"/>
</dbReference>
<dbReference type="KEGG" id="poz:I0K15_11800"/>
<name>A0A7S9LNX9_9RHOB</name>
<dbReference type="Proteomes" id="UP000594800">
    <property type="component" value="Chromosome"/>
</dbReference>
<dbReference type="GO" id="GO:0008967">
    <property type="term" value="F:phosphoglycolate phosphatase activity"/>
    <property type="evidence" value="ECO:0007669"/>
    <property type="project" value="TreeGrafter"/>
</dbReference>
<organism evidence="1 2">
    <name type="scientific">Pontivivens ytuae</name>
    <dbReference type="NCBI Taxonomy" id="2789856"/>
    <lineage>
        <taxon>Bacteria</taxon>
        <taxon>Pseudomonadati</taxon>
        <taxon>Pseudomonadota</taxon>
        <taxon>Alphaproteobacteria</taxon>
        <taxon>Rhodobacterales</taxon>
        <taxon>Paracoccaceae</taxon>
        <taxon>Pontivivens</taxon>
    </lineage>
</organism>
<dbReference type="InterPro" id="IPR050155">
    <property type="entry name" value="HAD-like_hydrolase_sf"/>
</dbReference>
<dbReference type="PANTHER" id="PTHR43434">
    <property type="entry name" value="PHOSPHOGLYCOLATE PHOSPHATASE"/>
    <property type="match status" value="1"/>
</dbReference>
<dbReference type="GO" id="GO:0006281">
    <property type="term" value="P:DNA repair"/>
    <property type="evidence" value="ECO:0007669"/>
    <property type="project" value="TreeGrafter"/>
</dbReference>
<dbReference type="EMBL" id="CP064942">
    <property type="protein sequence ID" value="QPH52509.1"/>
    <property type="molecule type" value="Genomic_DNA"/>
</dbReference>
<keyword evidence="1" id="KW-0378">Hydrolase</keyword>
<dbReference type="InterPro" id="IPR023198">
    <property type="entry name" value="PGP-like_dom2"/>
</dbReference>
<dbReference type="InterPro" id="IPR041492">
    <property type="entry name" value="HAD_2"/>
</dbReference>
<proteinExistence type="predicted"/>
<dbReference type="AlphaFoldDB" id="A0A7S9LNX9"/>
<reference evidence="1 2" key="1">
    <citation type="submission" date="2020-11" db="EMBL/GenBank/DDBJ databases">
        <title>Description of Pontivivens ytuae sp. nov. isolated from deep sea sediment of Mariana Trench.</title>
        <authorList>
            <person name="Wang Z."/>
            <person name="Sun Q.-L."/>
            <person name="Xu X.-D."/>
            <person name="Tang Y.-Z."/>
            <person name="Zhang J."/>
        </authorList>
    </citation>
    <scope>NUCLEOTIDE SEQUENCE [LARGE SCALE GENOMIC DNA]</scope>
    <source>
        <strain evidence="1 2">MT2928</strain>
    </source>
</reference>
<dbReference type="InterPro" id="IPR006439">
    <property type="entry name" value="HAD-SF_hydro_IA"/>
</dbReference>
<dbReference type="RefSeq" id="WP_196101720.1">
    <property type="nucleotide sequence ID" value="NZ_CP064942.1"/>
</dbReference>
<dbReference type="InterPro" id="IPR023214">
    <property type="entry name" value="HAD_sf"/>
</dbReference>
<dbReference type="NCBIfam" id="TIGR01549">
    <property type="entry name" value="HAD-SF-IA-v1"/>
    <property type="match status" value="1"/>
</dbReference>
<keyword evidence="2" id="KW-1185">Reference proteome</keyword>
<accession>A0A7S9LNX9</accession>
<gene>
    <name evidence="1" type="ORF">I0K15_11800</name>
</gene>
<dbReference type="Gene3D" id="3.40.50.1000">
    <property type="entry name" value="HAD superfamily/HAD-like"/>
    <property type="match status" value="1"/>
</dbReference>
<dbReference type="SFLD" id="SFLDG01135">
    <property type="entry name" value="C1.5.6:_HAD__Beta-PGM__Phospha"/>
    <property type="match status" value="1"/>
</dbReference>
<dbReference type="SFLD" id="SFLDG01129">
    <property type="entry name" value="C1.5:_HAD__Beta-PGM__Phosphata"/>
    <property type="match status" value="1"/>
</dbReference>
<protein>
    <submittedName>
        <fullName evidence="1">HAD-IA family hydrolase</fullName>
    </submittedName>
</protein>
<dbReference type="NCBIfam" id="TIGR01509">
    <property type="entry name" value="HAD-SF-IA-v3"/>
    <property type="match status" value="1"/>
</dbReference>
<dbReference type="SUPFAM" id="SSF56784">
    <property type="entry name" value="HAD-like"/>
    <property type="match status" value="1"/>
</dbReference>
<sequence>MKLAIFDMDGTLLDSQALIVGAMQAAFSAEGLAVPDRPRILSIVGLSLPVAMSRLAPQHDAEALSAAYRSAFVQMRAEMGGEAAVPLYPGAVEALTALDTAGWLMGVATGKAKRGVDHVFAAHPIGHHFMTVQTADLHPSKPHPSMVETALAEAGVEARDAVMIGDTTFDIEMGRAAGVRCIGVSWGYHAVTALHDAGAHHVISHFDELAPLLAEVHA</sequence>
<dbReference type="Pfam" id="PF13419">
    <property type="entry name" value="HAD_2"/>
    <property type="match status" value="1"/>
</dbReference>
<evidence type="ECO:0000313" key="1">
    <source>
        <dbReference type="EMBL" id="QPH52509.1"/>
    </source>
</evidence>
<dbReference type="GO" id="GO:0005829">
    <property type="term" value="C:cytosol"/>
    <property type="evidence" value="ECO:0007669"/>
    <property type="project" value="TreeGrafter"/>
</dbReference>
<dbReference type="PANTHER" id="PTHR43434:SF24">
    <property type="entry name" value="HYDROLASE-RELATED"/>
    <property type="match status" value="1"/>
</dbReference>
<evidence type="ECO:0000313" key="2">
    <source>
        <dbReference type="Proteomes" id="UP000594800"/>
    </source>
</evidence>
<dbReference type="Gene3D" id="1.10.150.240">
    <property type="entry name" value="Putative phosphatase, domain 2"/>
    <property type="match status" value="1"/>
</dbReference>